<evidence type="ECO:0000313" key="3">
    <source>
        <dbReference type="Proteomes" id="UP001142175"/>
    </source>
</evidence>
<reference evidence="2" key="1">
    <citation type="submission" date="2022-08" db="EMBL/GenBank/DDBJ databases">
        <authorList>
            <person name="Zhang D."/>
        </authorList>
    </citation>
    <scope>NUCLEOTIDE SEQUENCE</scope>
    <source>
        <strain evidence="2">XJ19-11</strain>
    </source>
</reference>
<keyword evidence="1" id="KW-1133">Transmembrane helix</keyword>
<evidence type="ECO:0000313" key="2">
    <source>
        <dbReference type="EMBL" id="MCR9017519.1"/>
    </source>
</evidence>
<keyword evidence="1" id="KW-0812">Transmembrane</keyword>
<feature type="transmembrane region" description="Helical" evidence="1">
    <location>
        <begin position="68"/>
        <end position="87"/>
    </location>
</feature>
<evidence type="ECO:0000256" key="1">
    <source>
        <dbReference type="SAM" id="Phobius"/>
    </source>
</evidence>
<sequence>MTVRNQFTTKGFILSGLMNIFGVLIFSRFFTNSVIPEYDSQAMSNFGLLMIVVWGFAFISVSKNFDKVPWLIGVFVIEKLVYASHWTNWMINNKVSEVFEKDKMAGIFYSIYGINDWVFFFFFLVVFLKLIQTNK</sequence>
<proteinExistence type="predicted"/>
<keyword evidence="3" id="KW-1185">Reference proteome</keyword>
<feature type="transmembrane region" description="Helical" evidence="1">
    <location>
        <begin position="42"/>
        <end position="61"/>
    </location>
</feature>
<feature type="transmembrane region" description="Helical" evidence="1">
    <location>
        <begin position="12"/>
        <end position="30"/>
    </location>
</feature>
<comment type="caution">
    <text evidence="2">The sequence shown here is derived from an EMBL/GenBank/DDBJ whole genome shotgun (WGS) entry which is preliminary data.</text>
</comment>
<gene>
    <name evidence="2" type="ORF">NU887_20970</name>
</gene>
<name>A0A9X2PDC3_9BACT</name>
<keyword evidence="1" id="KW-0472">Membrane</keyword>
<organism evidence="2 3">
    <name type="scientific">Aquiflexum gelatinilyticum</name>
    <dbReference type="NCBI Taxonomy" id="2961943"/>
    <lineage>
        <taxon>Bacteria</taxon>
        <taxon>Pseudomonadati</taxon>
        <taxon>Bacteroidota</taxon>
        <taxon>Cytophagia</taxon>
        <taxon>Cytophagales</taxon>
        <taxon>Cyclobacteriaceae</taxon>
        <taxon>Aquiflexum</taxon>
    </lineage>
</organism>
<protein>
    <submittedName>
        <fullName evidence="2">Uncharacterized protein</fullName>
    </submittedName>
</protein>
<feature type="transmembrane region" description="Helical" evidence="1">
    <location>
        <begin position="107"/>
        <end position="131"/>
    </location>
</feature>
<dbReference type="Proteomes" id="UP001142175">
    <property type="component" value="Unassembled WGS sequence"/>
</dbReference>
<accession>A0A9X2PDC3</accession>
<dbReference type="RefSeq" id="WP_258425352.1">
    <property type="nucleotide sequence ID" value="NZ_JANSUY010000033.1"/>
</dbReference>
<dbReference type="AlphaFoldDB" id="A0A9X2PDC3"/>
<dbReference type="EMBL" id="JANSUY010000033">
    <property type="protein sequence ID" value="MCR9017519.1"/>
    <property type="molecule type" value="Genomic_DNA"/>
</dbReference>